<dbReference type="EMBL" id="ML769857">
    <property type="protein sequence ID" value="KAE9386674.1"/>
    <property type="molecule type" value="Genomic_DNA"/>
</dbReference>
<keyword evidence="1" id="KW-0472">Membrane</keyword>
<dbReference type="Proteomes" id="UP000799118">
    <property type="component" value="Unassembled WGS sequence"/>
</dbReference>
<keyword evidence="1" id="KW-1133">Transmembrane helix</keyword>
<proteinExistence type="predicted"/>
<name>A0A6A4GNC2_9AGAR</name>
<gene>
    <name evidence="2" type="ORF">BT96DRAFT_513566</name>
</gene>
<organism evidence="2 3">
    <name type="scientific">Gymnopus androsaceus JB14</name>
    <dbReference type="NCBI Taxonomy" id="1447944"/>
    <lineage>
        <taxon>Eukaryota</taxon>
        <taxon>Fungi</taxon>
        <taxon>Dikarya</taxon>
        <taxon>Basidiomycota</taxon>
        <taxon>Agaricomycotina</taxon>
        <taxon>Agaricomycetes</taxon>
        <taxon>Agaricomycetidae</taxon>
        <taxon>Agaricales</taxon>
        <taxon>Marasmiineae</taxon>
        <taxon>Omphalotaceae</taxon>
        <taxon>Gymnopus</taxon>
    </lineage>
</organism>
<protein>
    <submittedName>
        <fullName evidence="2">Uncharacterized protein</fullName>
    </submittedName>
</protein>
<sequence length="89" mass="10127">MVSLLYQSDCLLDWGIYFLLEYIISICISLSSSVSVSIDIPSHRTRPFLTPSYERFKCFTSFRHISSLQLGKQVSGMVRGVVVLASYRL</sequence>
<evidence type="ECO:0000256" key="1">
    <source>
        <dbReference type="SAM" id="Phobius"/>
    </source>
</evidence>
<evidence type="ECO:0000313" key="3">
    <source>
        <dbReference type="Proteomes" id="UP000799118"/>
    </source>
</evidence>
<dbReference type="AlphaFoldDB" id="A0A6A4GNC2"/>
<evidence type="ECO:0000313" key="2">
    <source>
        <dbReference type="EMBL" id="KAE9386674.1"/>
    </source>
</evidence>
<reference evidence="2" key="1">
    <citation type="journal article" date="2019" name="Environ. Microbiol.">
        <title>Fungal ecological strategies reflected in gene transcription - a case study of two litter decomposers.</title>
        <authorList>
            <person name="Barbi F."/>
            <person name="Kohler A."/>
            <person name="Barry K."/>
            <person name="Baskaran P."/>
            <person name="Daum C."/>
            <person name="Fauchery L."/>
            <person name="Ihrmark K."/>
            <person name="Kuo A."/>
            <person name="LaButti K."/>
            <person name="Lipzen A."/>
            <person name="Morin E."/>
            <person name="Grigoriev I.V."/>
            <person name="Henrissat B."/>
            <person name="Lindahl B."/>
            <person name="Martin F."/>
        </authorList>
    </citation>
    <scope>NUCLEOTIDE SEQUENCE</scope>
    <source>
        <strain evidence="2">JB14</strain>
    </source>
</reference>
<accession>A0A6A4GNC2</accession>
<keyword evidence="3" id="KW-1185">Reference proteome</keyword>
<feature type="transmembrane region" description="Helical" evidence="1">
    <location>
        <begin position="14"/>
        <end position="38"/>
    </location>
</feature>
<keyword evidence="1" id="KW-0812">Transmembrane</keyword>